<feature type="transmembrane region" description="Helical" evidence="2">
    <location>
        <begin position="6"/>
        <end position="25"/>
    </location>
</feature>
<name>A0A067T4H5_GALM3</name>
<keyword evidence="2" id="KW-0472">Membrane</keyword>
<protein>
    <submittedName>
        <fullName evidence="3">Uncharacterized protein</fullName>
    </submittedName>
</protein>
<keyword evidence="2" id="KW-0812">Transmembrane</keyword>
<gene>
    <name evidence="3" type="ORF">GALMADRAFT_227641</name>
</gene>
<evidence type="ECO:0000256" key="1">
    <source>
        <dbReference type="SAM" id="MobiDB-lite"/>
    </source>
</evidence>
<evidence type="ECO:0000313" key="3">
    <source>
        <dbReference type="EMBL" id="KDR73913.1"/>
    </source>
</evidence>
<keyword evidence="2" id="KW-1133">Transmembrane helix</keyword>
<dbReference type="EMBL" id="KL142384">
    <property type="protein sequence ID" value="KDR73913.1"/>
    <property type="molecule type" value="Genomic_DNA"/>
</dbReference>
<evidence type="ECO:0000313" key="4">
    <source>
        <dbReference type="Proteomes" id="UP000027222"/>
    </source>
</evidence>
<dbReference type="AlphaFoldDB" id="A0A067T4H5"/>
<feature type="compositionally biased region" description="Basic residues" evidence="1">
    <location>
        <begin position="37"/>
        <end position="52"/>
    </location>
</feature>
<reference evidence="4" key="1">
    <citation type="journal article" date="2014" name="Proc. Natl. Acad. Sci. U.S.A.">
        <title>Extensive sampling of basidiomycete genomes demonstrates inadequacy of the white-rot/brown-rot paradigm for wood decay fungi.</title>
        <authorList>
            <person name="Riley R."/>
            <person name="Salamov A.A."/>
            <person name="Brown D.W."/>
            <person name="Nagy L.G."/>
            <person name="Floudas D."/>
            <person name="Held B.W."/>
            <person name="Levasseur A."/>
            <person name="Lombard V."/>
            <person name="Morin E."/>
            <person name="Otillar R."/>
            <person name="Lindquist E.A."/>
            <person name="Sun H."/>
            <person name="LaButti K.M."/>
            <person name="Schmutz J."/>
            <person name="Jabbour D."/>
            <person name="Luo H."/>
            <person name="Baker S.E."/>
            <person name="Pisabarro A.G."/>
            <person name="Walton J.D."/>
            <person name="Blanchette R.A."/>
            <person name="Henrissat B."/>
            <person name="Martin F."/>
            <person name="Cullen D."/>
            <person name="Hibbett D.S."/>
            <person name="Grigoriev I.V."/>
        </authorList>
    </citation>
    <scope>NUCLEOTIDE SEQUENCE [LARGE SCALE GENOMIC DNA]</scope>
    <source>
        <strain evidence="4">CBS 339.88</strain>
    </source>
</reference>
<organism evidence="3 4">
    <name type="scientific">Galerina marginata (strain CBS 339.88)</name>
    <dbReference type="NCBI Taxonomy" id="685588"/>
    <lineage>
        <taxon>Eukaryota</taxon>
        <taxon>Fungi</taxon>
        <taxon>Dikarya</taxon>
        <taxon>Basidiomycota</taxon>
        <taxon>Agaricomycotina</taxon>
        <taxon>Agaricomycetes</taxon>
        <taxon>Agaricomycetidae</taxon>
        <taxon>Agaricales</taxon>
        <taxon>Agaricineae</taxon>
        <taxon>Strophariaceae</taxon>
        <taxon>Galerina</taxon>
    </lineage>
</organism>
<dbReference type="Proteomes" id="UP000027222">
    <property type="component" value="Unassembled WGS sequence"/>
</dbReference>
<proteinExistence type="predicted"/>
<keyword evidence="4" id="KW-1185">Reference proteome</keyword>
<sequence>MALNILALINLFFVTVFPLALHQMYKQSKTRPAARSNRNKKNYNKRNIKNNKKVAEGDNEVDLSELARHLDGIDEV</sequence>
<evidence type="ECO:0000256" key="2">
    <source>
        <dbReference type="SAM" id="Phobius"/>
    </source>
</evidence>
<accession>A0A067T4H5</accession>
<feature type="region of interest" description="Disordered" evidence="1">
    <location>
        <begin position="26"/>
        <end position="57"/>
    </location>
</feature>
<dbReference type="HOGENOM" id="CLU_2654655_0_0_1"/>